<dbReference type="PANTHER" id="PTHR30273:SF2">
    <property type="entry name" value="PROTEIN FECR"/>
    <property type="match status" value="1"/>
</dbReference>
<dbReference type="PIRSF" id="PIRSF018266">
    <property type="entry name" value="FecR"/>
    <property type="match status" value="1"/>
</dbReference>
<dbReference type="Pfam" id="PF16344">
    <property type="entry name" value="FecR_C"/>
    <property type="match status" value="1"/>
</dbReference>
<evidence type="ECO:0000313" key="5">
    <source>
        <dbReference type="EMBL" id="RGR14516.1"/>
    </source>
</evidence>
<dbReference type="AlphaFoldDB" id="A0A120A3N8"/>
<organism evidence="4 6">
    <name type="scientific">Bacteroides stercoris</name>
    <dbReference type="NCBI Taxonomy" id="46506"/>
    <lineage>
        <taxon>Bacteria</taxon>
        <taxon>Pseudomonadati</taxon>
        <taxon>Bacteroidota</taxon>
        <taxon>Bacteroidia</taxon>
        <taxon>Bacteroidales</taxon>
        <taxon>Bacteroidaceae</taxon>
        <taxon>Bacteroides</taxon>
    </lineage>
</organism>
<feature type="domain" description="Protein FecR C-terminal" evidence="3">
    <location>
        <begin position="258"/>
        <end position="323"/>
    </location>
</feature>
<evidence type="ECO:0000256" key="1">
    <source>
        <dbReference type="SAM" id="Phobius"/>
    </source>
</evidence>
<dbReference type="GO" id="GO:0016989">
    <property type="term" value="F:sigma factor antagonist activity"/>
    <property type="evidence" value="ECO:0007669"/>
    <property type="project" value="TreeGrafter"/>
</dbReference>
<dbReference type="InterPro" id="IPR032508">
    <property type="entry name" value="FecR_C"/>
</dbReference>
<dbReference type="EMBL" id="QRTW01000009">
    <property type="protein sequence ID" value="RGR14516.1"/>
    <property type="molecule type" value="Genomic_DNA"/>
</dbReference>
<dbReference type="RefSeq" id="WP_005654779.1">
    <property type="nucleotide sequence ID" value="NZ_FNOD01000012.1"/>
</dbReference>
<name>A0A120A3N8_BACSE</name>
<reference evidence="4" key="2">
    <citation type="submission" date="2016-01" db="EMBL/GenBank/DDBJ databases">
        <authorList>
            <person name="McClelland M."/>
            <person name="Jain A."/>
            <person name="Saraogi P."/>
            <person name="Mendelson R."/>
            <person name="Westerman R."/>
            <person name="SanMiguel P."/>
            <person name="Csonka L."/>
        </authorList>
    </citation>
    <scope>NUCLEOTIDE SEQUENCE</scope>
    <source>
        <strain evidence="4">CL09T03C01</strain>
    </source>
</reference>
<keyword evidence="1" id="KW-0812">Transmembrane</keyword>
<dbReference type="Proteomes" id="UP000283310">
    <property type="component" value="Unassembled WGS sequence"/>
</dbReference>
<dbReference type="FunFam" id="2.60.120.1440:FF:000001">
    <property type="entry name" value="Putative anti-sigma factor"/>
    <property type="match status" value="1"/>
</dbReference>
<protein>
    <submittedName>
        <fullName evidence="5">DUF4974 domain-containing protein</fullName>
    </submittedName>
    <submittedName>
        <fullName evidence="4">Putative fec operon regulator, FecR-like</fullName>
    </submittedName>
</protein>
<gene>
    <name evidence="4" type="ORF">AA415_00587</name>
    <name evidence="5" type="ORF">DWY65_06830</name>
</gene>
<feature type="domain" description="FecR protein" evidence="2">
    <location>
        <begin position="123"/>
        <end position="216"/>
    </location>
</feature>
<dbReference type="InterPro" id="IPR006860">
    <property type="entry name" value="FecR"/>
</dbReference>
<dbReference type="Proteomes" id="UP000056419">
    <property type="component" value="Unassembled WGS sequence"/>
</dbReference>
<dbReference type="InterPro" id="IPR012373">
    <property type="entry name" value="Ferrdict_sens_TM"/>
</dbReference>
<evidence type="ECO:0000313" key="7">
    <source>
        <dbReference type="Proteomes" id="UP000283310"/>
    </source>
</evidence>
<evidence type="ECO:0000313" key="6">
    <source>
        <dbReference type="Proteomes" id="UP000056419"/>
    </source>
</evidence>
<dbReference type="PANTHER" id="PTHR30273">
    <property type="entry name" value="PERIPLASMIC SIGNAL SENSOR AND SIGMA FACTOR ACTIVATOR FECR-RELATED"/>
    <property type="match status" value="1"/>
</dbReference>
<keyword evidence="1" id="KW-0472">Membrane</keyword>
<dbReference type="EMBL" id="LRGC01000002">
    <property type="protein sequence ID" value="KWR57131.1"/>
    <property type="molecule type" value="Genomic_DNA"/>
</dbReference>
<dbReference type="Gene3D" id="2.60.120.1440">
    <property type="match status" value="1"/>
</dbReference>
<comment type="caution">
    <text evidence="4">The sequence shown here is derived from an EMBL/GenBank/DDBJ whole genome shotgun (WGS) entry which is preliminary data.</text>
</comment>
<sequence>MKNSENNKSLLRRYLDDLYTMDDARKLLDELQTSEYDTDMLQDLAAEVWEETSLQSPQTDLEREQYKKEARLLLKRIEHKKRMWIRRAALAVSSVAAMVCLVFGSISYIRYIDRTQVSYLEASTSFGERKEVQLPDGTTLILNSCSRVHYPDRFTGKERRIELEGEGYFRVYHNEKQPFVVDTRHFDVRVLGTCFNIKSYSSDEVVSVDVESGKVQVDLPEAMMRLRAKEQVLINTVSGEYNKRREERTMAVWRKGNLRFNSTPIHDVAKELERMYNCRITFAEGQNFDNLISGEHDNKSLDAVLQAVEYTSGIHYKRMGNMIQLYK</sequence>
<reference evidence="4 6" key="1">
    <citation type="journal article" date="2016" name="BMC Genomics">
        <title>Type VI secretion systems of human gut Bacteroidales segregate into three genetic architectures, two of which are contained on mobile genetic elements.</title>
        <authorList>
            <person name="Coyne M.J."/>
            <person name="Roelofs K.G."/>
            <person name="Comstock L.E."/>
        </authorList>
    </citation>
    <scope>NUCLEOTIDE SEQUENCE [LARGE SCALE GENOMIC DNA]</scope>
    <source>
        <strain evidence="4 6">CL09T03C01</strain>
    </source>
</reference>
<proteinExistence type="predicted"/>
<evidence type="ECO:0000259" key="2">
    <source>
        <dbReference type="Pfam" id="PF04773"/>
    </source>
</evidence>
<dbReference type="Gene3D" id="3.55.50.30">
    <property type="match status" value="1"/>
</dbReference>
<dbReference type="GeneID" id="31797110"/>
<dbReference type="PATRIC" id="fig|46506.5.peg.631"/>
<dbReference type="STRING" id="46506.AA415_00587"/>
<keyword evidence="1" id="KW-1133">Transmembrane helix</keyword>
<dbReference type="Pfam" id="PF04773">
    <property type="entry name" value="FecR"/>
    <property type="match status" value="1"/>
</dbReference>
<reference evidence="5 7" key="3">
    <citation type="submission" date="2018-08" db="EMBL/GenBank/DDBJ databases">
        <title>A genome reference for cultivated species of the human gut microbiota.</title>
        <authorList>
            <person name="Zou Y."/>
            <person name="Xue W."/>
            <person name="Luo G."/>
        </authorList>
    </citation>
    <scope>NUCLEOTIDE SEQUENCE [LARGE SCALE GENOMIC DNA]</scope>
    <source>
        <strain evidence="5 7">AF26-20BH</strain>
    </source>
</reference>
<evidence type="ECO:0000313" key="4">
    <source>
        <dbReference type="EMBL" id="KWR57131.1"/>
    </source>
</evidence>
<keyword evidence="6" id="KW-1185">Reference proteome</keyword>
<accession>A0A120A3N8</accession>
<feature type="transmembrane region" description="Helical" evidence="1">
    <location>
        <begin position="88"/>
        <end position="109"/>
    </location>
</feature>
<evidence type="ECO:0000259" key="3">
    <source>
        <dbReference type="Pfam" id="PF16344"/>
    </source>
</evidence>